<dbReference type="Gramene" id="Solyc11g050903.1.1">
    <property type="protein sequence ID" value="Solyc11g050903.1.1"/>
    <property type="gene ID" value="Solyc11g050903.1"/>
</dbReference>
<evidence type="ECO:0000313" key="1">
    <source>
        <dbReference type="EnsemblPlants" id="Solyc11g050903.1.1"/>
    </source>
</evidence>
<organism evidence="1">
    <name type="scientific">Solanum lycopersicum</name>
    <name type="common">Tomato</name>
    <name type="synonym">Lycopersicon esculentum</name>
    <dbReference type="NCBI Taxonomy" id="4081"/>
    <lineage>
        <taxon>Eukaryota</taxon>
        <taxon>Viridiplantae</taxon>
        <taxon>Streptophyta</taxon>
        <taxon>Embryophyta</taxon>
        <taxon>Tracheophyta</taxon>
        <taxon>Spermatophyta</taxon>
        <taxon>Magnoliopsida</taxon>
        <taxon>eudicotyledons</taxon>
        <taxon>Gunneridae</taxon>
        <taxon>Pentapetalae</taxon>
        <taxon>asterids</taxon>
        <taxon>lamiids</taxon>
        <taxon>Solanales</taxon>
        <taxon>Solanaceae</taxon>
        <taxon>Solanoideae</taxon>
        <taxon>Solaneae</taxon>
        <taxon>Solanum</taxon>
        <taxon>Solanum subgen. Lycopersicon</taxon>
    </lineage>
</organism>
<name>A0A3Q7IXQ9_SOLLC</name>
<dbReference type="AlphaFoldDB" id="A0A3Q7IXQ9"/>
<proteinExistence type="predicted"/>
<reference evidence="1" key="1">
    <citation type="journal article" date="2012" name="Nature">
        <title>The tomato genome sequence provides insights into fleshy fruit evolution.</title>
        <authorList>
            <consortium name="Tomato Genome Consortium"/>
        </authorList>
    </citation>
    <scope>NUCLEOTIDE SEQUENCE [LARGE SCALE GENOMIC DNA]</scope>
    <source>
        <strain evidence="1">cv. Heinz 1706</strain>
    </source>
</reference>
<reference evidence="1" key="2">
    <citation type="submission" date="2019-01" db="UniProtKB">
        <authorList>
            <consortium name="EnsemblPlants"/>
        </authorList>
    </citation>
    <scope>IDENTIFICATION</scope>
    <source>
        <strain evidence="1">cv. Heinz 1706</strain>
    </source>
</reference>
<sequence length="87" mass="10245">MTHNKHQEVIQTTSLFSCQIKKVIKEITFLLPVKLISMKTIQKTISATQEIQLQSALRRFDKYIFATQTISHLEDEHPHLKKQREIN</sequence>
<keyword evidence="2" id="KW-1185">Reference proteome</keyword>
<dbReference type="InParanoid" id="A0A3Q7IXQ9"/>
<evidence type="ECO:0000313" key="2">
    <source>
        <dbReference type="Proteomes" id="UP000004994"/>
    </source>
</evidence>
<protein>
    <submittedName>
        <fullName evidence="1">Uncharacterized protein</fullName>
    </submittedName>
</protein>
<dbReference type="EnsemblPlants" id="Solyc11g050903.1.1">
    <property type="protein sequence ID" value="Solyc11g050903.1.1"/>
    <property type="gene ID" value="Solyc11g050903.1"/>
</dbReference>
<accession>A0A3Q7IXQ9</accession>
<dbReference type="Proteomes" id="UP000004994">
    <property type="component" value="Chromosome 11"/>
</dbReference>